<dbReference type="SUPFAM" id="SSF50978">
    <property type="entry name" value="WD40 repeat-like"/>
    <property type="match status" value="1"/>
</dbReference>
<dbReference type="Proteomes" id="UP001175228">
    <property type="component" value="Unassembled WGS sequence"/>
</dbReference>
<evidence type="ECO:0000256" key="3">
    <source>
        <dbReference type="PROSITE-ProRule" id="PRU00221"/>
    </source>
</evidence>
<keyword evidence="1 3" id="KW-0853">WD repeat</keyword>
<gene>
    <name evidence="5" type="ORF">EDD18DRAFT_1109704</name>
</gene>
<comment type="caution">
    <text evidence="5">The sequence shown here is derived from an EMBL/GenBank/DDBJ whole genome shotgun (WGS) entry which is preliminary data.</text>
</comment>
<dbReference type="PANTHER" id="PTHR10971">
    <property type="entry name" value="MRNA EXPORT FACTOR AND BUB3"/>
    <property type="match status" value="1"/>
</dbReference>
<dbReference type="AlphaFoldDB" id="A0AA39UJD9"/>
<dbReference type="Pfam" id="PF00400">
    <property type="entry name" value="WD40"/>
    <property type="match status" value="3"/>
</dbReference>
<evidence type="ECO:0000256" key="4">
    <source>
        <dbReference type="SAM" id="MobiDB-lite"/>
    </source>
</evidence>
<feature type="region of interest" description="Disordered" evidence="4">
    <location>
        <begin position="1"/>
        <end position="33"/>
    </location>
</feature>
<organism evidence="5 6">
    <name type="scientific">Armillaria luteobubalina</name>
    <dbReference type="NCBI Taxonomy" id="153913"/>
    <lineage>
        <taxon>Eukaryota</taxon>
        <taxon>Fungi</taxon>
        <taxon>Dikarya</taxon>
        <taxon>Basidiomycota</taxon>
        <taxon>Agaricomycotina</taxon>
        <taxon>Agaricomycetes</taxon>
        <taxon>Agaricomycetidae</taxon>
        <taxon>Agaricales</taxon>
        <taxon>Marasmiineae</taxon>
        <taxon>Physalacriaceae</taxon>
        <taxon>Armillaria</taxon>
    </lineage>
</organism>
<sequence length="456" mass="50050">MAGRVKKRVSPPHDSPELTRSADPTQWTLQSPPFDSISQVRFSPTNPEHLLVSSWDTTVRFYDTGDTDKPNEQKAKFDHRAAVLSCCWSDAANAYSGGLDCTVRHLALETEKTTPIGAHDDSISSMVWSTSTNALITGSWDRTLRFWDPRADTPQQSSSTMPERVYSIDIVGHMLVLAMASRLVRIYDTRRMEAPLQERESSLKYLTRSLACMANGEGYAMASTEGRIAVEYFDAKPEVQANKYAFKCHRQTIEGVDHVWPVNALAFHPTYNMFASAGSDGIVSIWDPKAKKRLRQLNKFNNPVSSVAFSCDGARLAIASSYTWDEGEAGAKTAERPAVTVKKLGDDIKVLGAMPELVLSFDVKDPLLARCQHQCAIRLPCGEGVGRVYEGEAAVVSLLCSFASFLYPPPCSSSLAQNRALVTRENPPRDDPPPPSALLGSPTSRVPATLVCSVNC</sequence>
<dbReference type="Gene3D" id="2.130.10.10">
    <property type="entry name" value="YVTN repeat-like/Quinoprotein amine dehydrogenase"/>
    <property type="match status" value="1"/>
</dbReference>
<name>A0AA39UJD9_9AGAR</name>
<dbReference type="InterPro" id="IPR015943">
    <property type="entry name" value="WD40/YVTN_repeat-like_dom_sf"/>
</dbReference>
<dbReference type="InterPro" id="IPR001680">
    <property type="entry name" value="WD40_rpt"/>
</dbReference>
<dbReference type="EMBL" id="JAUEPU010000034">
    <property type="protein sequence ID" value="KAK0490153.1"/>
    <property type="molecule type" value="Genomic_DNA"/>
</dbReference>
<protein>
    <submittedName>
        <fullName evidence="5">WD40-repeat-containing domain protein</fullName>
    </submittedName>
</protein>
<reference evidence="5" key="1">
    <citation type="submission" date="2023-06" db="EMBL/GenBank/DDBJ databases">
        <authorList>
            <consortium name="Lawrence Berkeley National Laboratory"/>
            <person name="Ahrendt S."/>
            <person name="Sahu N."/>
            <person name="Indic B."/>
            <person name="Wong-Bajracharya J."/>
            <person name="Merenyi Z."/>
            <person name="Ke H.-M."/>
            <person name="Monk M."/>
            <person name="Kocsube S."/>
            <person name="Drula E."/>
            <person name="Lipzen A."/>
            <person name="Balint B."/>
            <person name="Henrissat B."/>
            <person name="Andreopoulos B."/>
            <person name="Martin F.M."/>
            <person name="Harder C.B."/>
            <person name="Rigling D."/>
            <person name="Ford K.L."/>
            <person name="Foster G.D."/>
            <person name="Pangilinan J."/>
            <person name="Papanicolaou A."/>
            <person name="Barry K."/>
            <person name="LaButti K."/>
            <person name="Viragh M."/>
            <person name="Koriabine M."/>
            <person name="Yan M."/>
            <person name="Riley R."/>
            <person name="Champramary S."/>
            <person name="Plett K.L."/>
            <person name="Tsai I.J."/>
            <person name="Slot J."/>
            <person name="Sipos G."/>
            <person name="Plett J."/>
            <person name="Nagy L.G."/>
            <person name="Grigoriev I.V."/>
        </authorList>
    </citation>
    <scope>NUCLEOTIDE SEQUENCE</scope>
    <source>
        <strain evidence="5">HWK02</strain>
    </source>
</reference>
<feature type="repeat" description="WD" evidence="3">
    <location>
        <begin position="116"/>
        <end position="157"/>
    </location>
</feature>
<evidence type="ECO:0000313" key="6">
    <source>
        <dbReference type="Proteomes" id="UP001175228"/>
    </source>
</evidence>
<keyword evidence="6" id="KW-1185">Reference proteome</keyword>
<feature type="compositionally biased region" description="Basic residues" evidence="4">
    <location>
        <begin position="1"/>
        <end position="10"/>
    </location>
</feature>
<evidence type="ECO:0000256" key="1">
    <source>
        <dbReference type="ARBA" id="ARBA00022574"/>
    </source>
</evidence>
<keyword evidence="2" id="KW-0677">Repeat</keyword>
<evidence type="ECO:0000256" key="2">
    <source>
        <dbReference type="ARBA" id="ARBA00022737"/>
    </source>
</evidence>
<feature type="compositionally biased region" description="Polar residues" evidence="4">
    <location>
        <begin position="22"/>
        <end position="33"/>
    </location>
</feature>
<proteinExistence type="predicted"/>
<dbReference type="InterPro" id="IPR036322">
    <property type="entry name" value="WD40_repeat_dom_sf"/>
</dbReference>
<feature type="repeat" description="WD" evidence="3">
    <location>
        <begin position="255"/>
        <end position="296"/>
    </location>
</feature>
<dbReference type="PROSITE" id="PS50082">
    <property type="entry name" value="WD_REPEATS_2"/>
    <property type="match status" value="2"/>
</dbReference>
<evidence type="ECO:0000313" key="5">
    <source>
        <dbReference type="EMBL" id="KAK0490153.1"/>
    </source>
</evidence>
<accession>A0AA39UJD9</accession>
<dbReference type="SMART" id="SM00320">
    <property type="entry name" value="WD40"/>
    <property type="match status" value="5"/>
</dbReference>
<dbReference type="PROSITE" id="PS50294">
    <property type="entry name" value="WD_REPEATS_REGION"/>
    <property type="match status" value="2"/>
</dbReference>